<accession>A0A6J0BV03</accession>
<reference evidence="7" key="1">
    <citation type="submission" date="2025-08" db="UniProtKB">
        <authorList>
            <consortium name="RefSeq"/>
        </authorList>
    </citation>
    <scope>IDENTIFICATION</scope>
    <source>
        <tissue evidence="7">Thorax and Abdomen</tissue>
    </source>
</reference>
<dbReference type="SMART" id="SM00093">
    <property type="entry name" value="SERPIN"/>
    <property type="match status" value="1"/>
</dbReference>
<dbReference type="InterPro" id="IPR023795">
    <property type="entry name" value="Serpin_CS"/>
</dbReference>
<dbReference type="GeneID" id="107222859"/>
<feature type="chain" id="PRO_5045901231" evidence="4">
    <location>
        <begin position="17"/>
        <end position="620"/>
    </location>
</feature>
<feature type="signal peptide" evidence="4">
    <location>
        <begin position="1"/>
        <end position="16"/>
    </location>
</feature>
<dbReference type="GO" id="GO:0045861">
    <property type="term" value="P:negative regulation of proteolysis"/>
    <property type="evidence" value="ECO:0007669"/>
    <property type="project" value="UniProtKB-ARBA"/>
</dbReference>
<organism evidence="7">
    <name type="scientific">Neodiprion lecontei</name>
    <name type="common">Redheaded pine sawfly</name>
    <dbReference type="NCBI Taxonomy" id="441921"/>
    <lineage>
        <taxon>Eukaryota</taxon>
        <taxon>Metazoa</taxon>
        <taxon>Ecdysozoa</taxon>
        <taxon>Arthropoda</taxon>
        <taxon>Hexapoda</taxon>
        <taxon>Insecta</taxon>
        <taxon>Pterygota</taxon>
        <taxon>Neoptera</taxon>
        <taxon>Endopterygota</taxon>
        <taxon>Hymenoptera</taxon>
        <taxon>Tenthredinoidea</taxon>
        <taxon>Diprionidae</taxon>
        <taxon>Diprioninae</taxon>
        <taxon>Neodiprion</taxon>
    </lineage>
</organism>
<feature type="domain" description="Serpin" evidence="5">
    <location>
        <begin position="104"/>
        <end position="609"/>
    </location>
</feature>
<dbReference type="InterPro" id="IPR000215">
    <property type="entry name" value="Serpin_fam"/>
</dbReference>
<keyword evidence="1 7" id="KW-0646">Protease inhibitor</keyword>
<dbReference type="InParanoid" id="A0A6J0BV03"/>
<dbReference type="InterPro" id="IPR036186">
    <property type="entry name" value="Serpin_sf"/>
</dbReference>
<dbReference type="Gene3D" id="3.30.497.10">
    <property type="entry name" value="Antithrombin, subunit I, domain 2"/>
    <property type="match status" value="2"/>
</dbReference>
<evidence type="ECO:0000256" key="1">
    <source>
        <dbReference type="ARBA" id="ARBA00022690"/>
    </source>
</evidence>
<dbReference type="PANTHER" id="PTHR11461:SF342">
    <property type="entry name" value="SERINE PROTEASE INHIBITOR 28DC"/>
    <property type="match status" value="1"/>
</dbReference>
<dbReference type="InterPro" id="IPR023796">
    <property type="entry name" value="Serpin_dom"/>
</dbReference>
<comment type="similarity">
    <text evidence="3">Belongs to the serpin family.</text>
</comment>
<evidence type="ECO:0000313" key="6">
    <source>
        <dbReference type="Proteomes" id="UP000829291"/>
    </source>
</evidence>
<name>A0A6J0BV03_NEOLC</name>
<dbReference type="PANTHER" id="PTHR11461">
    <property type="entry name" value="SERINE PROTEASE INHIBITOR, SERPIN"/>
    <property type="match status" value="1"/>
</dbReference>
<dbReference type="Proteomes" id="UP000829291">
    <property type="component" value="Chromosome 2"/>
</dbReference>
<evidence type="ECO:0000313" key="7">
    <source>
        <dbReference type="RefSeq" id="XP_015517868.2"/>
    </source>
</evidence>
<evidence type="ECO:0000256" key="3">
    <source>
        <dbReference type="RuleBase" id="RU000411"/>
    </source>
</evidence>
<dbReference type="SUPFAM" id="SSF56574">
    <property type="entry name" value="Serpins"/>
    <property type="match status" value="1"/>
</dbReference>
<dbReference type="FunCoup" id="A0A6J0BV03">
    <property type="interactions" value="46"/>
</dbReference>
<sequence>MKRALLLITLASWSTGQIVFPDTYDSMIAKTVKPQRFQSSPQIVENNILNGNRAAVSAFSSPKAPTSALISGQNDQLPAVWSGRANSVISKGVARFALRVDGAVSATQARGIPAGNNENVIFSPLSVAAALALVLLGSAGKTFEEVSTLLGFNAGVDVSRNSEIVHQMFGVLLDAISGTPGIPAPQSYFASGIFVRDGYPIRREFQAVSRDVYKSEVINLDFEKNGRDAQEKVNSWVSQKTRGKISEILREPPSPETKVIIASALYFNGEWNQFFIDGATKRKRFTVAPGEVVDVDMMFNGGEFPFFEDKELQAKIVGLPYKGKEVTMYVVLPTNRGVNALRDLESRLSAERLENLIGSTKNETCIIALPRMKLSSTLSLSRALQSLGLNSLFDPLSADLSLLSPGYTGASSQLQSNNQFANPSKTQAGVGLNDKISFPNRFGEDEETTTPLTSPLRRNFFSYDDRVGGYHVQQWATGFSISRIDRQRRRRSFRVALRKSAAHSNRARRQVRPIDQDFLNYVSQNRPSYGLDNLRNNLELTNPGLFAEDVIHRVEIDITEKGTEAAAVTAVTLTRDGSQKRLVADRPFLFFIRHESTGLLLFWGTVNKPTPNYPSEKRTT</sequence>
<dbReference type="InterPro" id="IPR042185">
    <property type="entry name" value="Serpin_sf_2"/>
</dbReference>
<dbReference type="RefSeq" id="XP_015517868.2">
    <property type="nucleotide sequence ID" value="XM_015662382.2"/>
</dbReference>
<evidence type="ECO:0000256" key="2">
    <source>
        <dbReference type="ARBA" id="ARBA00022900"/>
    </source>
</evidence>
<dbReference type="GO" id="GO:0004867">
    <property type="term" value="F:serine-type endopeptidase inhibitor activity"/>
    <property type="evidence" value="ECO:0007669"/>
    <property type="project" value="UniProtKB-KW"/>
</dbReference>
<dbReference type="PROSITE" id="PS00284">
    <property type="entry name" value="SERPIN"/>
    <property type="match status" value="1"/>
</dbReference>
<evidence type="ECO:0000256" key="4">
    <source>
        <dbReference type="SAM" id="SignalP"/>
    </source>
</evidence>
<protein>
    <submittedName>
        <fullName evidence="7">Serine protease inhibitor 28Dc</fullName>
    </submittedName>
</protein>
<dbReference type="KEGG" id="nlo:107222859"/>
<dbReference type="Pfam" id="PF00079">
    <property type="entry name" value="Serpin"/>
    <property type="match status" value="2"/>
</dbReference>
<dbReference type="GO" id="GO:0005615">
    <property type="term" value="C:extracellular space"/>
    <property type="evidence" value="ECO:0007669"/>
    <property type="project" value="InterPro"/>
</dbReference>
<keyword evidence="6" id="KW-1185">Reference proteome</keyword>
<dbReference type="OrthoDB" id="9518664at2759"/>
<dbReference type="Gene3D" id="2.30.39.10">
    <property type="entry name" value="Alpha-1-antitrypsin, domain 1"/>
    <property type="match status" value="2"/>
</dbReference>
<dbReference type="AlphaFoldDB" id="A0A6J0BV03"/>
<keyword evidence="2 7" id="KW-0722">Serine protease inhibitor</keyword>
<keyword evidence="4" id="KW-0732">Signal</keyword>
<evidence type="ECO:0000259" key="5">
    <source>
        <dbReference type="SMART" id="SM00093"/>
    </source>
</evidence>
<dbReference type="InterPro" id="IPR042178">
    <property type="entry name" value="Serpin_sf_1"/>
</dbReference>
<proteinExistence type="inferred from homology"/>
<gene>
    <name evidence="7" type="primary">LOC107222859</name>
</gene>